<organism evidence="8 9">
    <name type="scientific">Streptomyces hainanensis</name>
    <dbReference type="NCBI Taxonomy" id="402648"/>
    <lineage>
        <taxon>Bacteria</taxon>
        <taxon>Bacillati</taxon>
        <taxon>Actinomycetota</taxon>
        <taxon>Actinomycetes</taxon>
        <taxon>Kitasatosporales</taxon>
        <taxon>Streptomycetaceae</taxon>
        <taxon>Streptomyces</taxon>
    </lineage>
</organism>
<feature type="domain" description="Tryptophan synthase beta chain-like PALP" evidence="7">
    <location>
        <begin position="18"/>
        <end position="305"/>
    </location>
</feature>
<dbReference type="InterPro" id="IPR027278">
    <property type="entry name" value="ACCD_DCysDesulf"/>
</dbReference>
<name>A0A4R4SD45_9ACTN</name>
<dbReference type="GO" id="GO:1901605">
    <property type="term" value="P:alpha-amino acid metabolic process"/>
    <property type="evidence" value="ECO:0007669"/>
    <property type="project" value="UniProtKB-ARBA"/>
</dbReference>
<dbReference type="AlphaFoldDB" id="A0A4R4SD45"/>
<dbReference type="PANTHER" id="PTHR43780">
    <property type="entry name" value="1-AMINOCYCLOPROPANE-1-CARBOXYLATE DEAMINASE-RELATED"/>
    <property type="match status" value="1"/>
</dbReference>
<proteinExistence type="inferred from homology"/>
<keyword evidence="3 5" id="KW-0663">Pyridoxal phosphate</keyword>
<dbReference type="PANTHER" id="PTHR43780:SF2">
    <property type="entry name" value="1-AMINOCYCLOPROPANE-1-CARBOXYLATE DEAMINASE-RELATED"/>
    <property type="match status" value="1"/>
</dbReference>
<dbReference type="Gene3D" id="3.40.50.1100">
    <property type="match status" value="2"/>
</dbReference>
<comment type="cofactor">
    <cofactor evidence="1">
        <name>pyridoxal 5'-phosphate</name>
        <dbReference type="ChEBI" id="CHEBI:597326"/>
    </cofactor>
</comment>
<reference evidence="8 9" key="1">
    <citation type="submission" date="2019-03" db="EMBL/GenBank/DDBJ databases">
        <title>Draft genome sequences of novel Actinobacteria.</title>
        <authorList>
            <person name="Sahin N."/>
            <person name="Ay H."/>
            <person name="Saygin H."/>
        </authorList>
    </citation>
    <scope>NUCLEOTIDE SEQUENCE [LARGE SCALE GENOMIC DNA]</scope>
    <source>
        <strain evidence="8 9">DSM 41900</strain>
    </source>
</reference>
<dbReference type="OrthoDB" id="9801249at2"/>
<evidence type="ECO:0000256" key="3">
    <source>
        <dbReference type="ARBA" id="ARBA00022898"/>
    </source>
</evidence>
<dbReference type="GO" id="GO:0019148">
    <property type="term" value="F:D-cysteine desulfhydrase activity"/>
    <property type="evidence" value="ECO:0007669"/>
    <property type="project" value="TreeGrafter"/>
</dbReference>
<keyword evidence="9" id="KW-1185">Reference proteome</keyword>
<evidence type="ECO:0000256" key="6">
    <source>
        <dbReference type="SAM" id="MobiDB-lite"/>
    </source>
</evidence>
<dbReference type="Pfam" id="PF00291">
    <property type="entry name" value="PALP"/>
    <property type="match status" value="1"/>
</dbReference>
<evidence type="ECO:0000313" key="8">
    <source>
        <dbReference type="EMBL" id="TDC61140.1"/>
    </source>
</evidence>
<dbReference type="PIRSF" id="PIRSF006278">
    <property type="entry name" value="ACCD_DCysDesulf"/>
    <property type="match status" value="1"/>
</dbReference>
<evidence type="ECO:0000256" key="2">
    <source>
        <dbReference type="ARBA" id="ARBA00008639"/>
    </source>
</evidence>
<dbReference type="SUPFAM" id="SSF53686">
    <property type="entry name" value="Tryptophan synthase beta subunit-like PLP-dependent enzymes"/>
    <property type="match status" value="1"/>
</dbReference>
<dbReference type="RefSeq" id="WP_132822305.1">
    <property type="nucleotide sequence ID" value="NZ_SMKI01000761.1"/>
</dbReference>
<protein>
    <submittedName>
        <fullName evidence="8">Pyridoxal-phosphate dependent enzyme</fullName>
    </submittedName>
</protein>
<comment type="similarity">
    <text evidence="2">Belongs to the ACC deaminase/D-cysteine desulfhydrase family.</text>
</comment>
<evidence type="ECO:0000256" key="5">
    <source>
        <dbReference type="PIRSR" id="PIRSR006278-2"/>
    </source>
</evidence>
<evidence type="ECO:0000256" key="4">
    <source>
        <dbReference type="PIRSR" id="PIRSR006278-1"/>
    </source>
</evidence>
<evidence type="ECO:0000313" key="9">
    <source>
        <dbReference type="Proteomes" id="UP000295345"/>
    </source>
</evidence>
<accession>A0A4R4SD45</accession>
<evidence type="ECO:0000256" key="1">
    <source>
        <dbReference type="ARBA" id="ARBA00001933"/>
    </source>
</evidence>
<feature type="modified residue" description="N6-(pyridoxal phosphate)lysine" evidence="5">
    <location>
        <position position="43"/>
    </location>
</feature>
<dbReference type="InterPro" id="IPR036052">
    <property type="entry name" value="TrpB-like_PALP_sf"/>
</dbReference>
<dbReference type="InterPro" id="IPR001926">
    <property type="entry name" value="TrpB-like_PALP"/>
</dbReference>
<comment type="caution">
    <text evidence="8">The sequence shown here is derived from an EMBL/GenBank/DDBJ whole genome shotgun (WGS) entry which is preliminary data.</text>
</comment>
<gene>
    <name evidence="8" type="ORF">E1283_35640</name>
</gene>
<dbReference type="EMBL" id="SMKI01000761">
    <property type="protein sequence ID" value="TDC61140.1"/>
    <property type="molecule type" value="Genomic_DNA"/>
</dbReference>
<feature type="region of interest" description="Disordered" evidence="6">
    <location>
        <begin position="298"/>
        <end position="326"/>
    </location>
</feature>
<evidence type="ECO:0000259" key="7">
    <source>
        <dbReference type="Pfam" id="PF00291"/>
    </source>
</evidence>
<dbReference type="Proteomes" id="UP000295345">
    <property type="component" value="Unassembled WGS sequence"/>
</dbReference>
<sequence length="326" mass="33740">MPLPPAALPSPLTQVTDERLADAGVELWLKRDDLVHPTVPGNKWRKLAPNLAAAHQAGHSRVLSFGGAYSHHIRALATAAAGSGLASVGVIRGHELADAPRNWSLAGAEAAGMRLAFVTRADYRRLRATLDEPATRRELADRFGPCLVLPEGGSNGLAARGSAAISTELAAQLPGFGETARDVVCCAVGTGGTLAGVAAGAPPGVRVVGVAALAGGEGYLEREIEALHAAGWGRAFPNWRLDHTHHAGGYGRVPVPLAAFADDFARLHGLAVERRYVAKALRWVYATAGTEPLAPGTRVTLVVTGPPDPEPDQGLDPEPAPGSGAD</sequence>
<feature type="active site" description="Nucleophile" evidence="4">
    <location>
        <position position="70"/>
    </location>
</feature>